<keyword evidence="2" id="KW-1185">Reference proteome</keyword>
<dbReference type="EMBL" id="CP045899">
    <property type="protein sequence ID" value="QQP41326.1"/>
    <property type="molecule type" value="Genomic_DNA"/>
</dbReference>
<sequence length="61" mass="6570">YGRNILDINRPKEAVLLIQGYSIGGPRARCGPDTANMFGSTYTCESSFSHVNAIKNVIGVP</sequence>
<reference evidence="2" key="1">
    <citation type="submission" date="2021-01" db="EMBL/GenBank/DDBJ databases">
        <title>Caligus Genome Assembly.</title>
        <authorList>
            <person name="Gallardo-Escarate C."/>
        </authorList>
    </citation>
    <scope>NUCLEOTIDE SEQUENCE [LARGE SCALE GENOMIC DNA]</scope>
</reference>
<accession>A0A7T8H1B8</accession>
<protein>
    <submittedName>
        <fullName evidence="1">Uncharacterized protein</fullName>
    </submittedName>
</protein>
<feature type="non-terminal residue" evidence="1">
    <location>
        <position position="1"/>
    </location>
</feature>
<proteinExistence type="predicted"/>
<organism evidence="1 2">
    <name type="scientific">Caligus rogercresseyi</name>
    <name type="common">Sea louse</name>
    <dbReference type="NCBI Taxonomy" id="217165"/>
    <lineage>
        <taxon>Eukaryota</taxon>
        <taxon>Metazoa</taxon>
        <taxon>Ecdysozoa</taxon>
        <taxon>Arthropoda</taxon>
        <taxon>Crustacea</taxon>
        <taxon>Multicrustacea</taxon>
        <taxon>Hexanauplia</taxon>
        <taxon>Copepoda</taxon>
        <taxon>Siphonostomatoida</taxon>
        <taxon>Caligidae</taxon>
        <taxon>Caligus</taxon>
    </lineage>
</organism>
<dbReference type="Proteomes" id="UP000595437">
    <property type="component" value="Chromosome 10"/>
</dbReference>
<dbReference type="AlphaFoldDB" id="A0A7T8H1B8"/>
<gene>
    <name evidence="1" type="ORF">FKW44_015653</name>
</gene>
<evidence type="ECO:0000313" key="2">
    <source>
        <dbReference type="Proteomes" id="UP000595437"/>
    </source>
</evidence>
<name>A0A7T8H1B8_CALRO</name>
<evidence type="ECO:0000313" key="1">
    <source>
        <dbReference type="EMBL" id="QQP41326.1"/>
    </source>
</evidence>